<dbReference type="InterPro" id="IPR027417">
    <property type="entry name" value="P-loop_NTPase"/>
</dbReference>
<reference evidence="1 2" key="1">
    <citation type="submission" date="2016-10" db="EMBL/GenBank/DDBJ databases">
        <authorList>
            <person name="de Groot N.N."/>
        </authorList>
    </citation>
    <scope>NUCLEOTIDE SEQUENCE [LARGE SCALE GENOMIC DNA]</scope>
    <source>
        <strain evidence="1 2">CGMCC 1.11030</strain>
    </source>
</reference>
<dbReference type="SUPFAM" id="SSF52540">
    <property type="entry name" value="P-loop containing nucleoside triphosphate hydrolases"/>
    <property type="match status" value="1"/>
</dbReference>
<dbReference type="EMBL" id="FOQH01000006">
    <property type="protein sequence ID" value="SFI37436.1"/>
    <property type="molecule type" value="Genomic_DNA"/>
</dbReference>
<evidence type="ECO:0000313" key="1">
    <source>
        <dbReference type="EMBL" id="SFI37436.1"/>
    </source>
</evidence>
<dbReference type="AlphaFoldDB" id="A0A1I3HNV6"/>
<name>A0A1I3HNV6_9RHOB</name>
<organism evidence="1 2">
    <name type="scientific">Albimonas pacifica</name>
    <dbReference type="NCBI Taxonomy" id="1114924"/>
    <lineage>
        <taxon>Bacteria</taxon>
        <taxon>Pseudomonadati</taxon>
        <taxon>Pseudomonadota</taxon>
        <taxon>Alphaproteobacteria</taxon>
        <taxon>Rhodobacterales</taxon>
        <taxon>Paracoccaceae</taxon>
        <taxon>Albimonas</taxon>
    </lineage>
</organism>
<keyword evidence="2" id="KW-1185">Reference proteome</keyword>
<dbReference type="RefSeq" id="WP_092860460.1">
    <property type="nucleotide sequence ID" value="NZ_FOQH01000006.1"/>
</dbReference>
<dbReference type="Gene3D" id="3.40.50.300">
    <property type="entry name" value="P-loop containing nucleotide triphosphate hydrolases"/>
    <property type="match status" value="1"/>
</dbReference>
<proteinExistence type="predicted"/>
<gene>
    <name evidence="1" type="ORF">SAMN05216258_10698</name>
</gene>
<protein>
    <recommendedName>
        <fullName evidence="3">Sulfotransferase family protein</fullName>
    </recommendedName>
</protein>
<dbReference type="InterPro" id="IPR040632">
    <property type="entry name" value="Sulfotransfer_4"/>
</dbReference>
<dbReference type="Proteomes" id="UP000199377">
    <property type="component" value="Unassembled WGS sequence"/>
</dbReference>
<dbReference type="PANTHER" id="PTHR36978">
    <property type="entry name" value="P-LOOP CONTAINING NUCLEOTIDE TRIPHOSPHATE HYDROLASE"/>
    <property type="match status" value="1"/>
</dbReference>
<sequence length="212" mass="24293">MKRIVENIVYKQLGYVPRNREFVFGIGLSKTGTTSLDQALQILGYRSIHLPPIASVDRSGRISLDWPWWVSKFDAATDMTVAVLFRELKATFPRAKFIHTLRPEDAWLDSCRRHFTLEMAEARVRQRNFFPLEVSQAFYGSILYDADKYRAAYRRHGQEVAETFRGDPNFLSFGLTQAAEWGPLCAFLGRPEPSEPFPFSNRNRARPALSGA</sequence>
<dbReference type="PANTHER" id="PTHR36978:SF4">
    <property type="entry name" value="P-LOOP CONTAINING NUCLEOSIDE TRIPHOSPHATE HYDROLASE PROTEIN"/>
    <property type="match status" value="1"/>
</dbReference>
<accession>A0A1I3HNV6</accession>
<dbReference type="STRING" id="1114924.SAMN05216258_10698"/>
<evidence type="ECO:0008006" key="3">
    <source>
        <dbReference type="Google" id="ProtNLM"/>
    </source>
</evidence>
<dbReference type="Pfam" id="PF17784">
    <property type="entry name" value="Sulfotransfer_4"/>
    <property type="match status" value="1"/>
</dbReference>
<evidence type="ECO:0000313" key="2">
    <source>
        <dbReference type="Proteomes" id="UP000199377"/>
    </source>
</evidence>
<dbReference type="OrthoDB" id="9806624at2"/>